<proteinExistence type="predicted"/>
<dbReference type="Proteomes" id="UP000887564">
    <property type="component" value="Unplaced"/>
</dbReference>
<dbReference type="WBParaSite" id="PEQ_0000997401-mRNA-1">
    <property type="protein sequence ID" value="PEQ_0000997401-mRNA-1"/>
    <property type="gene ID" value="PEQ_0000997401"/>
</dbReference>
<keyword evidence="1" id="KW-0732">Signal</keyword>
<evidence type="ECO:0000313" key="2">
    <source>
        <dbReference type="Proteomes" id="UP000887564"/>
    </source>
</evidence>
<sequence>MAQSLMMGYERLFLLSIFISAVICNESSDQLEDMNPILRYPLYMAIYPNFFRKQSRNSLNCFFSPIQCHLPVAAINDMETLSKRFRSKPW</sequence>
<name>A0A914RYM1_PAREQ</name>
<organism evidence="2 3">
    <name type="scientific">Parascaris equorum</name>
    <name type="common">Equine roundworm</name>
    <dbReference type="NCBI Taxonomy" id="6256"/>
    <lineage>
        <taxon>Eukaryota</taxon>
        <taxon>Metazoa</taxon>
        <taxon>Ecdysozoa</taxon>
        <taxon>Nematoda</taxon>
        <taxon>Chromadorea</taxon>
        <taxon>Rhabditida</taxon>
        <taxon>Spirurina</taxon>
        <taxon>Ascaridomorpha</taxon>
        <taxon>Ascaridoidea</taxon>
        <taxon>Ascarididae</taxon>
        <taxon>Parascaris</taxon>
    </lineage>
</organism>
<feature type="chain" id="PRO_5037712347" evidence="1">
    <location>
        <begin position="25"/>
        <end position="90"/>
    </location>
</feature>
<dbReference type="AlphaFoldDB" id="A0A914RYM1"/>
<protein>
    <submittedName>
        <fullName evidence="3">Uncharacterized protein</fullName>
    </submittedName>
</protein>
<accession>A0A914RYM1</accession>
<feature type="signal peptide" evidence="1">
    <location>
        <begin position="1"/>
        <end position="24"/>
    </location>
</feature>
<evidence type="ECO:0000256" key="1">
    <source>
        <dbReference type="SAM" id="SignalP"/>
    </source>
</evidence>
<reference evidence="3" key="1">
    <citation type="submission" date="2022-11" db="UniProtKB">
        <authorList>
            <consortium name="WormBaseParasite"/>
        </authorList>
    </citation>
    <scope>IDENTIFICATION</scope>
</reference>
<evidence type="ECO:0000313" key="3">
    <source>
        <dbReference type="WBParaSite" id="PEQ_0000997401-mRNA-1"/>
    </source>
</evidence>
<keyword evidence="2" id="KW-1185">Reference proteome</keyword>